<protein>
    <submittedName>
        <fullName evidence="1">Uncharacterized protein</fullName>
    </submittedName>
</protein>
<organism evidence="1 2">
    <name type="scientific">Cichorium intybus</name>
    <name type="common">Chicory</name>
    <dbReference type="NCBI Taxonomy" id="13427"/>
    <lineage>
        <taxon>Eukaryota</taxon>
        <taxon>Viridiplantae</taxon>
        <taxon>Streptophyta</taxon>
        <taxon>Embryophyta</taxon>
        <taxon>Tracheophyta</taxon>
        <taxon>Spermatophyta</taxon>
        <taxon>Magnoliopsida</taxon>
        <taxon>eudicotyledons</taxon>
        <taxon>Gunneridae</taxon>
        <taxon>Pentapetalae</taxon>
        <taxon>asterids</taxon>
        <taxon>campanulids</taxon>
        <taxon>Asterales</taxon>
        <taxon>Asteraceae</taxon>
        <taxon>Cichorioideae</taxon>
        <taxon>Cichorieae</taxon>
        <taxon>Cichoriinae</taxon>
        <taxon>Cichorium</taxon>
    </lineage>
</organism>
<accession>A0ACB9GYI6</accession>
<reference evidence="1 2" key="2">
    <citation type="journal article" date="2022" name="Mol. Ecol. Resour.">
        <title>The genomes of chicory, endive, great burdock and yacon provide insights into Asteraceae paleo-polyploidization history and plant inulin production.</title>
        <authorList>
            <person name="Fan W."/>
            <person name="Wang S."/>
            <person name="Wang H."/>
            <person name="Wang A."/>
            <person name="Jiang F."/>
            <person name="Liu H."/>
            <person name="Zhao H."/>
            <person name="Xu D."/>
            <person name="Zhang Y."/>
        </authorList>
    </citation>
    <scope>NUCLEOTIDE SEQUENCE [LARGE SCALE GENOMIC DNA]</scope>
    <source>
        <strain evidence="2">cv. Punajuju</strain>
        <tissue evidence="1">Leaves</tissue>
    </source>
</reference>
<comment type="caution">
    <text evidence="1">The sequence shown here is derived from an EMBL/GenBank/DDBJ whole genome shotgun (WGS) entry which is preliminary data.</text>
</comment>
<dbReference type="EMBL" id="CM042009">
    <property type="protein sequence ID" value="KAI3788649.1"/>
    <property type="molecule type" value="Genomic_DNA"/>
</dbReference>
<evidence type="ECO:0000313" key="2">
    <source>
        <dbReference type="Proteomes" id="UP001055811"/>
    </source>
</evidence>
<sequence>MTVVDPRFFSPYQVDLAIARNSLTVADGNLSSVLDVNGNVIFIIKDKNFSIHDRHILLDASEIPILTFQKKHVTIHRRWQAFRGESTSAKDLIFSTKKSSVIQKVTELNVFLAENKDEAIGDYKVVGEWKKRSCTVYSNDGATILAQMHDNHIDACIHDSEENTFAITVSPNVDYVLVVALMVILYEVNKARKKKKMKGMNKCGGSREMVEENEDTDEDESEEDEVDTEDSD</sequence>
<dbReference type="Proteomes" id="UP001055811">
    <property type="component" value="Linkage Group LG01"/>
</dbReference>
<name>A0ACB9GYI6_CICIN</name>
<evidence type="ECO:0000313" key="1">
    <source>
        <dbReference type="EMBL" id="KAI3788649.1"/>
    </source>
</evidence>
<reference evidence="2" key="1">
    <citation type="journal article" date="2022" name="Mol. Ecol. Resour.">
        <title>The genomes of chicory, endive, great burdock and yacon provide insights into Asteraceae palaeo-polyploidization history and plant inulin production.</title>
        <authorList>
            <person name="Fan W."/>
            <person name="Wang S."/>
            <person name="Wang H."/>
            <person name="Wang A."/>
            <person name="Jiang F."/>
            <person name="Liu H."/>
            <person name="Zhao H."/>
            <person name="Xu D."/>
            <person name="Zhang Y."/>
        </authorList>
    </citation>
    <scope>NUCLEOTIDE SEQUENCE [LARGE SCALE GENOMIC DNA]</scope>
    <source>
        <strain evidence="2">cv. Punajuju</strain>
    </source>
</reference>
<gene>
    <name evidence="1" type="ORF">L2E82_01421</name>
</gene>
<keyword evidence="2" id="KW-1185">Reference proteome</keyword>
<proteinExistence type="predicted"/>